<evidence type="ECO:0000259" key="2">
    <source>
        <dbReference type="SMART" id="SM00903"/>
    </source>
</evidence>
<evidence type="ECO:0000313" key="3">
    <source>
        <dbReference type="EMBL" id="ABO49789.1"/>
    </source>
</evidence>
<gene>
    <name evidence="3" type="ordered locus">Dred_1255</name>
</gene>
<dbReference type="PANTHER" id="PTHR30466:SF1">
    <property type="entry name" value="FMN REDUCTASE (NADH) RUTF"/>
    <property type="match status" value="1"/>
</dbReference>
<dbReference type="KEGG" id="drm:Dred_1255"/>
<dbReference type="InterPro" id="IPR012349">
    <property type="entry name" value="Split_barrel_FMN-bd"/>
</dbReference>
<dbReference type="HOGENOM" id="CLU_059021_4_0_9"/>
<organism evidence="3 4">
    <name type="scientific">Desulforamulus reducens (strain ATCC BAA-1160 / DSM 100696 / MI-1)</name>
    <name type="common">Desulfotomaculum reducens</name>
    <dbReference type="NCBI Taxonomy" id="349161"/>
    <lineage>
        <taxon>Bacteria</taxon>
        <taxon>Bacillati</taxon>
        <taxon>Bacillota</taxon>
        <taxon>Clostridia</taxon>
        <taxon>Eubacteriales</taxon>
        <taxon>Peptococcaceae</taxon>
        <taxon>Desulforamulus</taxon>
    </lineage>
</organism>
<dbReference type="InterPro" id="IPR002563">
    <property type="entry name" value="Flavin_Rdtase-like_dom"/>
</dbReference>
<dbReference type="Proteomes" id="UP000001556">
    <property type="component" value="Chromosome"/>
</dbReference>
<dbReference type="OrthoDB" id="9799749at2"/>
<dbReference type="PANTHER" id="PTHR30466">
    <property type="entry name" value="FLAVIN REDUCTASE"/>
    <property type="match status" value="1"/>
</dbReference>
<dbReference type="RefSeq" id="WP_011877615.1">
    <property type="nucleotide sequence ID" value="NC_009253.1"/>
</dbReference>
<proteinExistence type="predicted"/>
<dbReference type="SMART" id="SM00903">
    <property type="entry name" value="Flavin_Reduct"/>
    <property type="match status" value="1"/>
</dbReference>
<evidence type="ECO:0000256" key="1">
    <source>
        <dbReference type="ARBA" id="ARBA00023002"/>
    </source>
</evidence>
<protein>
    <submittedName>
        <fullName evidence="3">Flavin reductase domain protein, FMN-binding protein</fullName>
    </submittedName>
</protein>
<dbReference type="InterPro" id="IPR050268">
    <property type="entry name" value="NADH-dep_flavin_reductase"/>
</dbReference>
<evidence type="ECO:0000313" key="4">
    <source>
        <dbReference type="Proteomes" id="UP000001556"/>
    </source>
</evidence>
<reference evidence="3 4" key="1">
    <citation type="submission" date="2007-03" db="EMBL/GenBank/DDBJ databases">
        <title>Complete sequence of Desulfotomaculum reducens MI-1.</title>
        <authorList>
            <consortium name="US DOE Joint Genome Institute"/>
            <person name="Copeland A."/>
            <person name="Lucas S."/>
            <person name="Lapidus A."/>
            <person name="Barry K."/>
            <person name="Detter J.C."/>
            <person name="Glavina del Rio T."/>
            <person name="Hammon N."/>
            <person name="Israni S."/>
            <person name="Dalin E."/>
            <person name="Tice H."/>
            <person name="Pitluck S."/>
            <person name="Sims D."/>
            <person name="Brettin T."/>
            <person name="Bruce D."/>
            <person name="Han C."/>
            <person name="Tapia R."/>
            <person name="Schmutz J."/>
            <person name="Larimer F."/>
            <person name="Land M."/>
            <person name="Hauser L."/>
            <person name="Kyrpides N."/>
            <person name="Kim E."/>
            <person name="Tebo B.M."/>
            <person name="Richardson P."/>
        </authorList>
    </citation>
    <scope>NUCLEOTIDE SEQUENCE [LARGE SCALE GENOMIC DNA]</scope>
    <source>
        <strain evidence="3 4">MI-1</strain>
    </source>
</reference>
<name>A4J3Y6_DESRM</name>
<dbReference type="Pfam" id="PF01613">
    <property type="entry name" value="Flavin_Reduct"/>
    <property type="match status" value="1"/>
</dbReference>
<keyword evidence="1" id="KW-0560">Oxidoreductase</keyword>
<dbReference type="Gene3D" id="2.30.110.10">
    <property type="entry name" value="Electron Transport, Fmn-binding Protein, Chain A"/>
    <property type="match status" value="1"/>
</dbReference>
<sequence>MSQKSCQVYLWRCSFCGKKAYGKKPPISCNKCFSEANRYILIPKKEADIEVPNLEKFFGMPGLNNFLYLVGSTLDGRPNAMCCSSVTQISFCPARVAVAVNKNNLTHDFIKESGVFSLSPLTQSQGKVAHFFGRNSGRQVNKFEQYHYRSAVTGSPIIEGSFGYYDCEVEHRATVELDSHTLFVGKIIDGSLNSNELFLTYYDYKREYLAPRHNIT</sequence>
<feature type="domain" description="Flavin reductase like" evidence="2">
    <location>
        <begin position="60"/>
        <end position="208"/>
    </location>
</feature>
<dbReference type="GO" id="GO:0010181">
    <property type="term" value="F:FMN binding"/>
    <property type="evidence" value="ECO:0007669"/>
    <property type="project" value="InterPro"/>
</dbReference>
<dbReference type="GO" id="GO:0042602">
    <property type="term" value="F:riboflavin reductase (NADPH) activity"/>
    <property type="evidence" value="ECO:0007669"/>
    <property type="project" value="TreeGrafter"/>
</dbReference>
<accession>A4J3Y6</accession>
<dbReference type="AlphaFoldDB" id="A4J3Y6"/>
<dbReference type="EMBL" id="CP000612">
    <property type="protein sequence ID" value="ABO49789.1"/>
    <property type="molecule type" value="Genomic_DNA"/>
</dbReference>
<dbReference type="STRING" id="349161.Dred_1255"/>
<dbReference type="SUPFAM" id="SSF50475">
    <property type="entry name" value="FMN-binding split barrel"/>
    <property type="match status" value="1"/>
</dbReference>
<keyword evidence="4" id="KW-1185">Reference proteome</keyword>
<dbReference type="eggNOG" id="COG1853">
    <property type="taxonomic scope" value="Bacteria"/>
</dbReference>